<dbReference type="Pfam" id="PF00400">
    <property type="entry name" value="WD40"/>
    <property type="match status" value="4"/>
</dbReference>
<dbReference type="InterPro" id="IPR001680">
    <property type="entry name" value="WD40_rpt"/>
</dbReference>
<evidence type="ECO:0000313" key="7">
    <source>
        <dbReference type="Proteomes" id="UP001187531"/>
    </source>
</evidence>
<organism evidence="6 7">
    <name type="scientific">Artemia franciscana</name>
    <name type="common">Brine shrimp</name>
    <name type="synonym">Artemia sanfranciscana</name>
    <dbReference type="NCBI Taxonomy" id="6661"/>
    <lineage>
        <taxon>Eukaryota</taxon>
        <taxon>Metazoa</taxon>
        <taxon>Ecdysozoa</taxon>
        <taxon>Arthropoda</taxon>
        <taxon>Crustacea</taxon>
        <taxon>Branchiopoda</taxon>
        <taxon>Anostraca</taxon>
        <taxon>Artemiidae</taxon>
        <taxon>Artemia</taxon>
    </lineage>
</organism>
<keyword evidence="2" id="KW-0677">Repeat</keyword>
<dbReference type="PANTHER" id="PTHR44675:SF1">
    <property type="entry name" value="P21-ACTIVATED PROTEIN KINASE-INTERACTING PROTEIN 1"/>
    <property type="match status" value="1"/>
</dbReference>
<proteinExistence type="predicted"/>
<accession>A0AA88L9K9</accession>
<feature type="region of interest" description="Disordered" evidence="5">
    <location>
        <begin position="370"/>
        <end position="398"/>
    </location>
</feature>
<dbReference type="InterPro" id="IPR015943">
    <property type="entry name" value="WD40/YVTN_repeat-like_dom_sf"/>
</dbReference>
<dbReference type="AlphaFoldDB" id="A0AA88L9K9"/>
<dbReference type="SUPFAM" id="SSF50978">
    <property type="entry name" value="WD40 repeat-like"/>
    <property type="match status" value="1"/>
</dbReference>
<evidence type="ECO:0000256" key="4">
    <source>
        <dbReference type="PROSITE-ProRule" id="PRU00221"/>
    </source>
</evidence>
<dbReference type="PROSITE" id="PS50294">
    <property type="entry name" value="WD_REPEATS_REGION"/>
    <property type="match status" value="2"/>
</dbReference>
<keyword evidence="1 4" id="KW-0853">WD repeat</keyword>
<evidence type="ECO:0008006" key="8">
    <source>
        <dbReference type="Google" id="ProtNLM"/>
    </source>
</evidence>
<dbReference type="PANTHER" id="PTHR44675">
    <property type="entry name" value="PAK1 INTERACTING PROTEIN 1"/>
    <property type="match status" value="1"/>
</dbReference>
<dbReference type="EMBL" id="JAVRJZ010000004">
    <property type="protein sequence ID" value="KAK2723478.1"/>
    <property type="molecule type" value="Genomic_DNA"/>
</dbReference>
<evidence type="ECO:0000256" key="3">
    <source>
        <dbReference type="ARBA" id="ARBA00045213"/>
    </source>
</evidence>
<dbReference type="PROSITE" id="PS50082">
    <property type="entry name" value="WD_REPEATS_2"/>
    <property type="match status" value="3"/>
</dbReference>
<feature type="repeat" description="WD" evidence="4">
    <location>
        <begin position="236"/>
        <end position="279"/>
    </location>
</feature>
<keyword evidence="7" id="KW-1185">Reference proteome</keyword>
<dbReference type="SMART" id="SM00320">
    <property type="entry name" value="WD40"/>
    <property type="match status" value="5"/>
</dbReference>
<comment type="caution">
    <text evidence="6">The sequence shown here is derived from an EMBL/GenBank/DDBJ whole genome shotgun (WGS) entry which is preliminary data.</text>
</comment>
<feature type="compositionally biased region" description="Basic residues" evidence="5">
    <location>
        <begin position="378"/>
        <end position="388"/>
    </location>
</feature>
<dbReference type="InterPro" id="IPR019775">
    <property type="entry name" value="WD40_repeat_CS"/>
</dbReference>
<evidence type="ECO:0000256" key="1">
    <source>
        <dbReference type="ARBA" id="ARBA00022574"/>
    </source>
</evidence>
<protein>
    <recommendedName>
        <fullName evidence="8">P21-activated protein kinase-interacting protein 1-like</fullName>
    </recommendedName>
</protein>
<evidence type="ECO:0000256" key="5">
    <source>
        <dbReference type="SAM" id="MobiDB-lite"/>
    </source>
</evidence>
<sequence length="398" mass="44662">MDVLVGTYEEFVLGLKLQKQDEKYKLSQTFSDHGQCGSVRCIAVSGKFVACGSSDETIKVYDLQKRIDFGNLIKHNGTVTCVDGFKSENLLSGSEDGTICIWRTRGWECDRTLVNAHKGGVTSLSIHPSGKLALSVGKDKSLRTWNLIKARTAYVKNLHAVGDLVRWSDEGTRYLVVIDSTLTVYSTESADVVYVVKTKGRIHSAVFVQEDILAIGSESPNVELHNLRTGSLLVSFEAHEKRVKALAYAAAEGETFLCTASSDGFVKVWKLQAEHLSEKPGMVCQYNIGCRVTCMAIWKGSNKPSVEEDKKKIDIEEEKEENEEFEEEEGNKFEQEEIIIAPPKRKLKEEDVRQGKRLKKKKKVGDWTILQEESKMKEPKKKKVRSKSSKISFENLGK</sequence>
<feature type="repeat" description="WD" evidence="4">
    <location>
        <begin position="72"/>
        <end position="112"/>
    </location>
</feature>
<evidence type="ECO:0000256" key="2">
    <source>
        <dbReference type="ARBA" id="ARBA00022737"/>
    </source>
</evidence>
<name>A0AA88L9K9_ARTSF</name>
<dbReference type="Gene3D" id="2.130.10.10">
    <property type="entry name" value="YVTN repeat-like/Quinoprotein amine dehydrogenase"/>
    <property type="match status" value="2"/>
</dbReference>
<dbReference type="InterPro" id="IPR051959">
    <property type="entry name" value="PAK1-Kinase_Regulator"/>
</dbReference>
<dbReference type="PROSITE" id="PS00678">
    <property type="entry name" value="WD_REPEATS_1"/>
    <property type="match status" value="1"/>
</dbReference>
<dbReference type="Proteomes" id="UP001187531">
    <property type="component" value="Unassembled WGS sequence"/>
</dbReference>
<reference evidence="6" key="1">
    <citation type="submission" date="2023-07" db="EMBL/GenBank/DDBJ databases">
        <title>Chromosome-level genome assembly of Artemia franciscana.</title>
        <authorList>
            <person name="Jo E."/>
        </authorList>
    </citation>
    <scope>NUCLEOTIDE SEQUENCE</scope>
    <source>
        <tissue evidence="6">Whole body</tissue>
    </source>
</reference>
<feature type="compositionally biased region" description="Acidic residues" evidence="5">
    <location>
        <begin position="315"/>
        <end position="329"/>
    </location>
</feature>
<gene>
    <name evidence="6" type="ORF">QYM36_001968</name>
</gene>
<evidence type="ECO:0000313" key="6">
    <source>
        <dbReference type="EMBL" id="KAK2723478.1"/>
    </source>
</evidence>
<feature type="region of interest" description="Disordered" evidence="5">
    <location>
        <begin position="308"/>
        <end position="336"/>
    </location>
</feature>
<feature type="repeat" description="WD" evidence="4">
    <location>
        <begin position="114"/>
        <end position="155"/>
    </location>
</feature>
<dbReference type="InterPro" id="IPR036322">
    <property type="entry name" value="WD40_repeat_dom_sf"/>
</dbReference>
<comment type="function">
    <text evidence="3">Negatively regulates the PAK1 kinase. PAK1 is a member of the PAK kinase family, which has been shown to play a positive role in the regulation of signaling pathways involving MAPK8 and RELA. PAK1 exists as an inactive homodimer, which is activated by binding of small GTPases such as CDC42 to an N-terminal regulatory domain. PAK1IP1 also binds to the N-terminus of PAK1, and inhibits the specific activation of PAK1 by CDC42. May be involved in ribosomal large subunit assembly.</text>
</comment>